<dbReference type="Proteomes" id="UP000664265">
    <property type="component" value="Unassembled WGS sequence"/>
</dbReference>
<dbReference type="Pfam" id="PF10503">
    <property type="entry name" value="Esterase_PHB"/>
    <property type="match status" value="1"/>
</dbReference>
<name>A0ABS3M518_9BACT</name>
<sequence length="291" mass="32658">MKHFLRQGLLLLLMAAGMSGVASAQEERLDSARINGHMRYFKMVIPQGIQADAPLVVVLHGYGSTYLKKKTYMRDAAKTHGFALCVPDGLRDPKGKRGWNVGYPQQEGWKEDDVADLCKLAAHVQRKYNLSRQNTFLTGMSNGGDICYLSAYRNQTTFKALASVSGQLMEWIYKGAAPQRRVPFMEIHGTADPTSRFGGDIKNADGWGKYLPVAMAVNAMVAHNRCTVETIEKRNGLTPDNGHSVTIRRYTGGDDGCDVWFYEIEGARHSWHQADINTGEEIWKFFTKYLR</sequence>
<accession>A0ABS3M518</accession>
<dbReference type="SUPFAM" id="SSF53474">
    <property type="entry name" value="alpha/beta-Hydrolases"/>
    <property type="match status" value="1"/>
</dbReference>
<evidence type="ECO:0000256" key="2">
    <source>
        <dbReference type="ARBA" id="ARBA00022801"/>
    </source>
</evidence>
<dbReference type="InterPro" id="IPR050955">
    <property type="entry name" value="Plant_Biomass_Hydrol_Est"/>
</dbReference>
<evidence type="ECO:0000313" key="5">
    <source>
        <dbReference type="Proteomes" id="UP000664265"/>
    </source>
</evidence>
<dbReference type="Gene3D" id="3.40.50.1820">
    <property type="entry name" value="alpha/beta hydrolase"/>
    <property type="match status" value="1"/>
</dbReference>
<dbReference type="PANTHER" id="PTHR43037">
    <property type="entry name" value="UNNAMED PRODUCT-RELATED"/>
    <property type="match status" value="1"/>
</dbReference>
<feature type="signal peptide" evidence="3">
    <location>
        <begin position="1"/>
        <end position="24"/>
    </location>
</feature>
<keyword evidence="2" id="KW-0378">Hydrolase</keyword>
<keyword evidence="5" id="KW-1185">Reference proteome</keyword>
<evidence type="ECO:0000313" key="4">
    <source>
        <dbReference type="EMBL" id="MBO1363272.1"/>
    </source>
</evidence>
<dbReference type="RefSeq" id="WP_158267290.1">
    <property type="nucleotide sequence ID" value="NZ_JAERMS010000012.1"/>
</dbReference>
<organism evidence="4 5">
    <name type="scientific">Prevotella illustrans</name>
    <dbReference type="NCBI Taxonomy" id="2800387"/>
    <lineage>
        <taxon>Bacteria</taxon>
        <taxon>Pseudomonadati</taxon>
        <taxon>Bacteroidota</taxon>
        <taxon>Bacteroidia</taxon>
        <taxon>Bacteroidales</taxon>
        <taxon>Prevotellaceae</taxon>
        <taxon>Prevotella</taxon>
    </lineage>
</organism>
<keyword evidence="1 3" id="KW-0732">Signal</keyword>
<feature type="chain" id="PRO_5046031496" evidence="3">
    <location>
        <begin position="25"/>
        <end position="291"/>
    </location>
</feature>
<reference evidence="4 5" key="1">
    <citation type="submission" date="2021-01" db="EMBL/GenBank/DDBJ databases">
        <title>Prevotella A2931 sp. nov.</title>
        <authorList>
            <person name="Buhl M."/>
            <person name="Oberhettinger P."/>
        </authorList>
    </citation>
    <scope>NUCLEOTIDE SEQUENCE [LARGE SCALE GENOMIC DNA]</scope>
    <source>
        <strain evidence="4 5">A2931</strain>
    </source>
</reference>
<comment type="caution">
    <text evidence="4">The sequence shown here is derived from an EMBL/GenBank/DDBJ whole genome shotgun (WGS) entry which is preliminary data.</text>
</comment>
<evidence type="ECO:0000256" key="3">
    <source>
        <dbReference type="SAM" id="SignalP"/>
    </source>
</evidence>
<dbReference type="EMBL" id="JAERMS010000012">
    <property type="protein sequence ID" value="MBO1363272.1"/>
    <property type="molecule type" value="Genomic_DNA"/>
</dbReference>
<dbReference type="PANTHER" id="PTHR43037:SF5">
    <property type="entry name" value="FERULOYL ESTERASE"/>
    <property type="match status" value="1"/>
</dbReference>
<evidence type="ECO:0000256" key="1">
    <source>
        <dbReference type="ARBA" id="ARBA00022729"/>
    </source>
</evidence>
<dbReference type="InterPro" id="IPR010126">
    <property type="entry name" value="Esterase_phb"/>
</dbReference>
<proteinExistence type="predicted"/>
<dbReference type="InterPro" id="IPR029058">
    <property type="entry name" value="AB_hydrolase_fold"/>
</dbReference>
<gene>
    <name evidence="4" type="ORF">JHU38_05710</name>
</gene>
<protein>
    <submittedName>
        <fullName evidence="4">Esterase</fullName>
    </submittedName>
</protein>